<dbReference type="Pfam" id="PF13401">
    <property type="entry name" value="AAA_22"/>
    <property type="match status" value="1"/>
</dbReference>
<dbReference type="InterPro" id="IPR010982">
    <property type="entry name" value="Lambda_DNA-bd_dom_sf"/>
</dbReference>
<dbReference type="SUPFAM" id="SSF52540">
    <property type="entry name" value="P-loop containing nucleoside triphosphate hydrolases"/>
    <property type="match status" value="1"/>
</dbReference>
<dbReference type="SUPFAM" id="SSF47413">
    <property type="entry name" value="lambda repressor-like DNA-binding domains"/>
    <property type="match status" value="1"/>
</dbReference>
<name>A0A839GZ77_9BACT</name>
<protein>
    <submittedName>
        <fullName evidence="2">DNA transposition AAA+ family ATPase</fullName>
    </submittedName>
</protein>
<evidence type="ECO:0000313" key="2">
    <source>
        <dbReference type="EMBL" id="MBA9078971.1"/>
    </source>
</evidence>
<dbReference type="GO" id="GO:0003677">
    <property type="term" value="F:DNA binding"/>
    <property type="evidence" value="ECO:0007669"/>
    <property type="project" value="InterPro"/>
</dbReference>
<proteinExistence type="predicted"/>
<dbReference type="Proteomes" id="UP000563094">
    <property type="component" value="Unassembled WGS sequence"/>
</dbReference>
<dbReference type="Gene3D" id="3.40.50.300">
    <property type="entry name" value="P-loop containing nucleotide triphosphate hydrolases"/>
    <property type="match status" value="1"/>
</dbReference>
<organism evidence="2 3">
    <name type="scientific">Rufibacter quisquiliarum</name>
    <dbReference type="NCBI Taxonomy" id="1549639"/>
    <lineage>
        <taxon>Bacteria</taxon>
        <taxon>Pseudomonadati</taxon>
        <taxon>Bacteroidota</taxon>
        <taxon>Cytophagia</taxon>
        <taxon>Cytophagales</taxon>
        <taxon>Hymenobacteraceae</taxon>
        <taxon>Rufibacter</taxon>
    </lineage>
</organism>
<evidence type="ECO:0000313" key="3">
    <source>
        <dbReference type="Proteomes" id="UP000563094"/>
    </source>
</evidence>
<dbReference type="EMBL" id="JACJIQ010000017">
    <property type="protein sequence ID" value="MBA9078971.1"/>
    <property type="molecule type" value="Genomic_DNA"/>
</dbReference>
<gene>
    <name evidence="2" type="ORF">FHS90_003705</name>
</gene>
<dbReference type="RefSeq" id="WP_182514027.1">
    <property type="nucleotide sequence ID" value="NZ_JACJIQ010000017.1"/>
</dbReference>
<feature type="domain" description="ORC1/DEAH AAA+ ATPase" evidence="1">
    <location>
        <begin position="101"/>
        <end position="215"/>
    </location>
</feature>
<dbReference type="InterPro" id="IPR027417">
    <property type="entry name" value="P-loop_NTPase"/>
</dbReference>
<dbReference type="InterPro" id="IPR049945">
    <property type="entry name" value="AAA_22"/>
</dbReference>
<dbReference type="GO" id="GO:0016887">
    <property type="term" value="F:ATP hydrolysis activity"/>
    <property type="evidence" value="ECO:0007669"/>
    <property type="project" value="InterPro"/>
</dbReference>
<dbReference type="AlphaFoldDB" id="A0A839GZ77"/>
<reference evidence="2 3" key="1">
    <citation type="submission" date="2020-08" db="EMBL/GenBank/DDBJ databases">
        <title>Genomic Encyclopedia of Type Strains, Phase IV (KMG-IV): sequencing the most valuable type-strain genomes for metagenomic binning, comparative biology and taxonomic classification.</title>
        <authorList>
            <person name="Goeker M."/>
        </authorList>
    </citation>
    <scope>NUCLEOTIDE SEQUENCE [LARGE SCALE GENOMIC DNA]</scope>
    <source>
        <strain evidence="2 3">DSM 29854</strain>
    </source>
</reference>
<keyword evidence="3" id="KW-1185">Reference proteome</keyword>
<evidence type="ECO:0000259" key="1">
    <source>
        <dbReference type="Pfam" id="PF13401"/>
    </source>
</evidence>
<accession>A0A839GZ77</accession>
<sequence>MTEQQKIQIAKGIEQYKADKGVSYTQIADLCEVNKGYISHIINGNWNAVPVGDNKTSAISDKVFLRIKEKLGLETEVFETENYKDVFTALMDAKLRKEYRIIDGRTGAGKTCAVTHFSQIHPKETYLVKAANTMTARDFIAAVARTVGVPDHTNRYRMCVAIASKLSRETNPILIIDESEVLNDASLGAVKDIFDEMEFKVGFVLIGANEFVKKLKKKAESGRTPFPQLYSRFRHNPVYLNPPTYQECEMIGNSFGVTDKREIRRLYDNSSDFRDIFNALRARRNDHDLLSNAA</sequence>
<comment type="caution">
    <text evidence="2">The sequence shown here is derived from an EMBL/GenBank/DDBJ whole genome shotgun (WGS) entry which is preliminary data.</text>
</comment>